<protein>
    <submittedName>
        <fullName evidence="1">Uncharacterized protein</fullName>
    </submittedName>
</protein>
<evidence type="ECO:0000313" key="2">
    <source>
        <dbReference type="Proteomes" id="UP000192140"/>
    </source>
</evidence>
<evidence type="ECO:0000313" key="1">
    <source>
        <dbReference type="EMBL" id="CVI63875.1"/>
    </source>
</evidence>
<reference evidence="1" key="1">
    <citation type="submission" date="2016-01" db="EMBL/GenBank/DDBJ databases">
        <authorList>
            <person name="Regsiter A."/>
            <person name="william w."/>
        </authorList>
    </citation>
    <scope>NUCLEOTIDE SEQUENCE</scope>
    <source>
        <strain evidence="1">NCPPB 1641</strain>
    </source>
</reference>
<comment type="caution">
    <text evidence="1">The sequence shown here is derived from an EMBL/GenBank/DDBJ whole genome shotgun (WGS) entry which is preliminary data.</text>
</comment>
<name>A0A1S7UAN9_9HYPH</name>
<gene>
    <name evidence="1" type="ORF">AGR7A_pAt30014</name>
</gene>
<sequence length="121" mass="13533">MKKTLKAASPGAVKALKKIKHQIYNCASGEEIVDQFKAGCESAYGIRMFWIPIIFDVNRDKKLLAYKKGITVGTKVENAGYLDNPDALETFAKWKWQVDQVNAENDFADKLVPCCGFKSLV</sequence>
<dbReference type="Proteomes" id="UP000192140">
    <property type="component" value="Unassembled WGS sequence"/>
</dbReference>
<keyword evidence="2" id="KW-1185">Reference proteome</keyword>
<dbReference type="RefSeq" id="WP_080855275.1">
    <property type="nucleotide sequence ID" value="NZ_LT009777.1"/>
</dbReference>
<organism evidence="1 2">
    <name type="scientific">Agrobacterium deltaense NCPPB 1641</name>
    <dbReference type="NCBI Taxonomy" id="1183425"/>
    <lineage>
        <taxon>Bacteria</taxon>
        <taxon>Pseudomonadati</taxon>
        <taxon>Pseudomonadota</taxon>
        <taxon>Alphaproteobacteria</taxon>
        <taxon>Hyphomicrobiales</taxon>
        <taxon>Rhizobiaceae</taxon>
        <taxon>Rhizobium/Agrobacterium group</taxon>
        <taxon>Agrobacterium</taxon>
    </lineage>
</organism>
<dbReference type="EMBL" id="FCNP01000050">
    <property type="protein sequence ID" value="CVI63875.1"/>
    <property type="molecule type" value="Genomic_DNA"/>
</dbReference>
<proteinExistence type="predicted"/>
<dbReference type="AlphaFoldDB" id="A0A1S7UAN9"/>
<accession>A0A1S7UAN9</accession>